<keyword evidence="2 5" id="KW-0812">Transmembrane</keyword>
<dbReference type="PANTHER" id="PTHR37306">
    <property type="entry name" value="COLICIN V PRODUCTION PROTEIN"/>
    <property type="match status" value="1"/>
</dbReference>
<dbReference type="InterPro" id="IPR003825">
    <property type="entry name" value="Colicin-V_CvpA"/>
</dbReference>
<accession>A0A9D9EBY2</accession>
<proteinExistence type="predicted"/>
<name>A0A9D9EBY2_9SPIR</name>
<feature type="transmembrane region" description="Helical" evidence="5">
    <location>
        <begin position="41"/>
        <end position="58"/>
    </location>
</feature>
<reference evidence="6" key="2">
    <citation type="journal article" date="2021" name="PeerJ">
        <title>Extensive microbial diversity within the chicken gut microbiome revealed by metagenomics and culture.</title>
        <authorList>
            <person name="Gilroy R."/>
            <person name="Ravi A."/>
            <person name="Getino M."/>
            <person name="Pursley I."/>
            <person name="Horton D.L."/>
            <person name="Alikhan N.F."/>
            <person name="Baker D."/>
            <person name="Gharbi K."/>
            <person name="Hall N."/>
            <person name="Watson M."/>
            <person name="Adriaenssens E.M."/>
            <person name="Foster-Nyarko E."/>
            <person name="Jarju S."/>
            <person name="Secka A."/>
            <person name="Antonio M."/>
            <person name="Oren A."/>
            <person name="Chaudhuri R.R."/>
            <person name="La Ragione R."/>
            <person name="Hildebrand F."/>
            <person name="Pallen M.J."/>
        </authorList>
    </citation>
    <scope>NUCLEOTIDE SEQUENCE</scope>
    <source>
        <strain evidence="6">11167</strain>
    </source>
</reference>
<dbReference type="EMBL" id="JADIMU010000053">
    <property type="protein sequence ID" value="MBO8443675.1"/>
    <property type="molecule type" value="Genomic_DNA"/>
</dbReference>
<evidence type="ECO:0000256" key="4">
    <source>
        <dbReference type="ARBA" id="ARBA00023136"/>
    </source>
</evidence>
<dbReference type="PANTHER" id="PTHR37306:SF1">
    <property type="entry name" value="COLICIN V PRODUCTION PROTEIN"/>
    <property type="match status" value="1"/>
</dbReference>
<keyword evidence="4 5" id="KW-0472">Membrane</keyword>
<comment type="caution">
    <text evidence="6">The sequence shown here is derived from an EMBL/GenBank/DDBJ whole genome shotgun (WGS) entry which is preliminary data.</text>
</comment>
<evidence type="ECO:0000256" key="2">
    <source>
        <dbReference type="ARBA" id="ARBA00022692"/>
    </source>
</evidence>
<feature type="transmembrane region" description="Helical" evidence="5">
    <location>
        <begin position="113"/>
        <end position="135"/>
    </location>
</feature>
<dbReference type="Pfam" id="PF02674">
    <property type="entry name" value="Colicin_V"/>
    <property type="match status" value="1"/>
</dbReference>
<feature type="transmembrane region" description="Helical" evidence="5">
    <location>
        <begin position="6"/>
        <end position="29"/>
    </location>
</feature>
<dbReference type="Proteomes" id="UP000823633">
    <property type="component" value="Unassembled WGS sequence"/>
</dbReference>
<evidence type="ECO:0000313" key="6">
    <source>
        <dbReference type="EMBL" id="MBO8443675.1"/>
    </source>
</evidence>
<protein>
    <submittedName>
        <fullName evidence="6">CvpA family protein</fullName>
    </submittedName>
</protein>
<evidence type="ECO:0000256" key="5">
    <source>
        <dbReference type="SAM" id="Phobius"/>
    </source>
</evidence>
<gene>
    <name evidence="6" type="ORF">IAC42_07990</name>
</gene>
<dbReference type="AlphaFoldDB" id="A0A9D9EBY2"/>
<reference evidence="6" key="1">
    <citation type="submission" date="2020-10" db="EMBL/GenBank/DDBJ databases">
        <authorList>
            <person name="Gilroy R."/>
        </authorList>
    </citation>
    <scope>NUCLEOTIDE SEQUENCE</scope>
    <source>
        <strain evidence="6">11167</strain>
    </source>
</reference>
<sequence length="185" mass="19667">MEPITIGALSFSIIDIIIFAICMVSAVFCCINGIVKELSKWFGLVVGLLAGFMFTSSLSPTVSGWLPEGFPAWLSTVITFAGLTLCGFILVLLFGRMLAKILETFKLGPLDHILGFVWGLALSLLLVGAIVSLLMRQSLFDVSGLVSNSAIITRIILPLMPHAAPLLEEAVNLGMEGISGVVNAV</sequence>
<dbReference type="GO" id="GO:0009403">
    <property type="term" value="P:toxin biosynthetic process"/>
    <property type="evidence" value="ECO:0007669"/>
    <property type="project" value="InterPro"/>
</dbReference>
<evidence type="ECO:0000256" key="3">
    <source>
        <dbReference type="ARBA" id="ARBA00022989"/>
    </source>
</evidence>
<comment type="subcellular location">
    <subcellularLocation>
        <location evidence="1">Membrane</location>
        <topology evidence="1">Multi-pass membrane protein</topology>
    </subcellularLocation>
</comment>
<evidence type="ECO:0000256" key="1">
    <source>
        <dbReference type="ARBA" id="ARBA00004141"/>
    </source>
</evidence>
<evidence type="ECO:0000313" key="7">
    <source>
        <dbReference type="Proteomes" id="UP000823633"/>
    </source>
</evidence>
<dbReference type="GO" id="GO:0016020">
    <property type="term" value="C:membrane"/>
    <property type="evidence" value="ECO:0007669"/>
    <property type="project" value="UniProtKB-SubCell"/>
</dbReference>
<organism evidence="6 7">
    <name type="scientific">Candidatus Aphodenecus pullistercoris</name>
    <dbReference type="NCBI Taxonomy" id="2840669"/>
    <lineage>
        <taxon>Bacteria</taxon>
        <taxon>Pseudomonadati</taxon>
        <taxon>Spirochaetota</taxon>
        <taxon>Spirochaetia</taxon>
        <taxon>Spirochaetales</taxon>
        <taxon>Candidatus Aphodenecus</taxon>
    </lineage>
</organism>
<feature type="transmembrane region" description="Helical" evidence="5">
    <location>
        <begin position="70"/>
        <end position="93"/>
    </location>
</feature>
<keyword evidence="3 5" id="KW-1133">Transmembrane helix</keyword>